<accession>A0A377G7W4</accession>
<evidence type="ECO:0000256" key="1">
    <source>
        <dbReference type="SAM" id="Coils"/>
    </source>
</evidence>
<reference evidence="2 3" key="1">
    <citation type="submission" date="2018-06" db="EMBL/GenBank/DDBJ databases">
        <authorList>
            <consortium name="Pathogen Informatics"/>
            <person name="Doyle S."/>
        </authorList>
    </citation>
    <scope>NUCLEOTIDE SEQUENCE [LARGE SCALE GENOMIC DNA]</scope>
    <source>
        <strain evidence="2 3">NCTC11370</strain>
    </source>
</reference>
<dbReference type="RefSeq" id="WP_010653017.1">
    <property type="nucleotide sequence ID" value="NZ_JAPHOO010000001.1"/>
</dbReference>
<dbReference type="Proteomes" id="UP000254554">
    <property type="component" value="Unassembled WGS sequence"/>
</dbReference>
<dbReference type="STRING" id="1094715.GCA_000236165_01643"/>
<keyword evidence="1" id="KW-0175">Coiled coil</keyword>
<dbReference type="AlphaFoldDB" id="A0A377G7W4"/>
<protein>
    <submittedName>
        <fullName evidence="2">Uncharacterized protein</fullName>
    </submittedName>
</protein>
<gene>
    <name evidence="2" type="ORF">NCTC11370_00778</name>
</gene>
<keyword evidence="3" id="KW-1185">Reference proteome</keyword>
<evidence type="ECO:0000313" key="3">
    <source>
        <dbReference type="Proteomes" id="UP000254554"/>
    </source>
</evidence>
<organism evidence="2 3">
    <name type="scientific">Fluoribacter dumoffii</name>
    <dbReference type="NCBI Taxonomy" id="463"/>
    <lineage>
        <taxon>Bacteria</taxon>
        <taxon>Pseudomonadati</taxon>
        <taxon>Pseudomonadota</taxon>
        <taxon>Gammaproteobacteria</taxon>
        <taxon>Legionellales</taxon>
        <taxon>Legionellaceae</taxon>
        <taxon>Fluoribacter</taxon>
    </lineage>
</organism>
<dbReference type="EMBL" id="UGGT01000001">
    <property type="protein sequence ID" value="STO20719.1"/>
    <property type="molecule type" value="Genomic_DNA"/>
</dbReference>
<name>A0A377G7W4_9GAMM</name>
<feature type="coiled-coil region" evidence="1">
    <location>
        <begin position="206"/>
        <end position="233"/>
    </location>
</feature>
<proteinExistence type="predicted"/>
<dbReference type="GeneID" id="93292604"/>
<sequence length="257" mass="28813">MSPQEEALWQAVAEKNYGKVENLIKEYPELVNAVNTNGRTLLIRLVLAVVPPLELIKFIAKQPNLSFENPSPEATQTTMGAILSTGRPEILEIFANDPRIVFDGDKLTYVTAKKNMDNAKQAKLENYTRMFHIIRDASIRYAIAQDDPTILEKLEKAGDNLAQKLSDGKLPVRLITRESPAPRAKIWFQSQIGKSGVSIAAHSESFFNHAQEMQKAEAQMDELDEDKIQKEEGLLNRTYNSALETMGRVASYFSLSS</sequence>
<dbReference type="OrthoDB" id="5650316at2"/>
<evidence type="ECO:0000313" key="2">
    <source>
        <dbReference type="EMBL" id="STO20719.1"/>
    </source>
</evidence>